<dbReference type="Pfam" id="PF06022">
    <property type="entry name" value="Cir_Bir_Yir"/>
    <property type="match status" value="1"/>
</dbReference>
<gene>
    <name evidence="3" type="ORF">PVLDE_1100010</name>
</gene>
<evidence type="ECO:0000256" key="2">
    <source>
        <dbReference type="SAM" id="Phobius"/>
    </source>
</evidence>
<evidence type="ECO:0000313" key="4">
    <source>
        <dbReference type="Proteomes" id="UP000515308"/>
    </source>
</evidence>
<feature type="transmembrane region" description="Helical" evidence="2">
    <location>
        <begin position="759"/>
        <end position="779"/>
    </location>
</feature>
<feature type="compositionally biased region" description="Pro residues" evidence="1">
    <location>
        <begin position="582"/>
        <end position="591"/>
    </location>
</feature>
<dbReference type="EMBL" id="LR865373">
    <property type="protein sequence ID" value="CAD2094650.1"/>
    <property type="molecule type" value="Genomic_DNA"/>
</dbReference>
<dbReference type="VEuPathDB" id="PlasmoDB:PVLDE_1100010"/>
<dbReference type="Proteomes" id="UP000515308">
    <property type="component" value="Chromosome PVLDE_11"/>
</dbReference>
<feature type="compositionally biased region" description="Basic and acidic residues" evidence="1">
    <location>
        <begin position="313"/>
        <end position="325"/>
    </location>
</feature>
<feature type="compositionally biased region" description="Low complexity" evidence="1">
    <location>
        <begin position="262"/>
        <end position="273"/>
    </location>
</feature>
<keyword evidence="2" id="KW-0812">Transmembrane</keyword>
<feature type="compositionally biased region" description="Low complexity" evidence="1">
    <location>
        <begin position="524"/>
        <end position="536"/>
    </location>
</feature>
<evidence type="ECO:0000256" key="1">
    <source>
        <dbReference type="SAM" id="MobiDB-lite"/>
    </source>
</evidence>
<feature type="compositionally biased region" description="Low complexity" evidence="1">
    <location>
        <begin position="570"/>
        <end position="581"/>
    </location>
</feature>
<protein>
    <submittedName>
        <fullName evidence="3">CIR protein PIR protein</fullName>
    </submittedName>
</protein>
<evidence type="ECO:0000313" key="3">
    <source>
        <dbReference type="EMBL" id="CAD2094650.1"/>
    </source>
</evidence>
<organism evidence="3 4">
    <name type="scientific">Plasmodium vinckei lentum</name>
    <dbReference type="NCBI Taxonomy" id="138297"/>
    <lineage>
        <taxon>Eukaryota</taxon>
        <taxon>Sar</taxon>
        <taxon>Alveolata</taxon>
        <taxon>Apicomplexa</taxon>
        <taxon>Aconoidasida</taxon>
        <taxon>Haemosporida</taxon>
        <taxon>Plasmodiidae</taxon>
        <taxon>Plasmodium</taxon>
        <taxon>Plasmodium (Vinckeia)</taxon>
    </lineage>
</organism>
<feature type="compositionally biased region" description="Low complexity" evidence="1">
    <location>
        <begin position="592"/>
        <end position="603"/>
    </location>
</feature>
<dbReference type="InterPro" id="IPR006477">
    <property type="entry name" value="Yir_bir_cir"/>
</dbReference>
<keyword evidence="2" id="KW-1133">Transmembrane helix</keyword>
<accession>A0A6V7S8B8</accession>
<keyword evidence="2" id="KW-0472">Membrane</keyword>
<feature type="compositionally biased region" description="Pro residues" evidence="1">
    <location>
        <begin position="550"/>
        <end position="569"/>
    </location>
</feature>
<proteinExistence type="predicted"/>
<feature type="transmembrane region" description="Helical" evidence="2">
    <location>
        <begin position="678"/>
        <end position="699"/>
    </location>
</feature>
<feature type="region of interest" description="Disordered" evidence="1">
    <location>
        <begin position="523"/>
        <end position="603"/>
    </location>
</feature>
<feature type="compositionally biased region" description="Polar residues" evidence="1">
    <location>
        <begin position="287"/>
        <end position="307"/>
    </location>
</feature>
<reference evidence="3 4" key="1">
    <citation type="submission" date="2020-08" db="EMBL/GenBank/DDBJ databases">
        <authorList>
            <person name="Ramaprasad A."/>
        </authorList>
    </citation>
    <scope>NUCLEOTIDE SEQUENCE [LARGE SCALE GENOMIC DNA]</scope>
</reference>
<sequence>MDHKQLCEKFLDADTFYDGKNANITLEEIKKKQGFEEYCRNQTCDTRKKIIGALSAYLFMKTRGGIYSQYDEFFLMWLSDKLFEIVKDEDKAQSKYITLNEAYDKYLKNNIQNGSYWSFLDSKKGLKEANIRHMKDFYKLLNHICKTIVYYKPNDEGIKNLIVNSTNCSNQYLSLYNSVPKCSSYHHLLDNLKDIYDKFRNPVHKEIKKKNPHLAGHLQTFTTPDGVEMKLAINFKTFDFSNQKCKSKRKKKITTSKETNHPSPQSLPVSSSQDNAKLQEPQESRKINQNGPNDPKTEQNALDSKNLNADVGGGEKEDPNRRKGSESTNKGDSGDRSVGVQGDQGKSSDRTGDAGGILDGGPSDQGSKSGESGSGAEGGKDSGTGGGKDSGENGGSNDGPKEPGDQDVTDPLGKSNEGWLGNWEINFNPMSYIPSVSYIYESSKNILISATDKISDTYTNTAGIVKGAYDSTVDNVKNAYNNTMASITDAYNNAMASITDAYDRTTNYIGNAVNSVTIQLNPFSTSQSDDNQSGSNSLGGGVDTSNHSQPNPPLPPPPSPPLSVTPPSTPQSTPQLSQTPSTPQPQDPPQTPSSSQQHSNQTQDKLQIIVQNGTSNTLQQPDPNTGKGAQAMTITKATLSSPSTDPSITGSGITTGIVVKMSEKSSIWCVGSNKKCDVLSIGIISISIFAFLTIMYKYISFGSANNSKKKKSMRRVIKYGDGTRKTQIIIKSYDRNKHLKPIINSVDRKKDPTLNIYKLMQADPVPFINSFFLLIFFVYKKKLNYLEL</sequence>
<feature type="region of interest" description="Disordered" evidence="1">
    <location>
        <begin position="246"/>
        <end position="415"/>
    </location>
</feature>
<feature type="compositionally biased region" description="Gly residues" evidence="1">
    <location>
        <begin position="372"/>
        <end position="397"/>
    </location>
</feature>
<name>A0A6V7S8B8_PLAVN</name>
<dbReference type="AlphaFoldDB" id="A0A6V7S8B8"/>